<keyword evidence="7" id="KW-0378">Hydrolase</keyword>
<dbReference type="PANTHER" id="PTHR30616:SF2">
    <property type="entry name" value="PURINE NUCLEOSIDE PHOSPHORYLASE LACC1"/>
    <property type="match status" value="1"/>
</dbReference>
<dbReference type="Proteomes" id="UP000220106">
    <property type="component" value="Unassembled WGS sequence"/>
</dbReference>
<dbReference type="GO" id="GO:0017061">
    <property type="term" value="F:S-methyl-5-thioadenosine phosphorylase activity"/>
    <property type="evidence" value="ECO:0007669"/>
    <property type="project" value="UniProtKB-EC"/>
</dbReference>
<dbReference type="InterPro" id="IPR038371">
    <property type="entry name" value="Cu_polyphenol_OxRdtase_sf"/>
</dbReference>
<keyword evidence="6" id="KW-0479">Metal-binding</keyword>
<comment type="catalytic activity">
    <reaction evidence="9">
        <text>adenosine + H2O + H(+) = inosine + NH4(+)</text>
        <dbReference type="Rhea" id="RHEA:24408"/>
        <dbReference type="ChEBI" id="CHEBI:15377"/>
        <dbReference type="ChEBI" id="CHEBI:15378"/>
        <dbReference type="ChEBI" id="CHEBI:16335"/>
        <dbReference type="ChEBI" id="CHEBI:17596"/>
        <dbReference type="ChEBI" id="CHEBI:28938"/>
        <dbReference type="EC" id="3.5.4.4"/>
    </reaction>
    <physiologicalReaction direction="left-to-right" evidence="9">
        <dbReference type="Rhea" id="RHEA:24409"/>
    </physiologicalReaction>
</comment>
<evidence type="ECO:0000256" key="12">
    <source>
        <dbReference type="RuleBase" id="RU361274"/>
    </source>
</evidence>
<evidence type="ECO:0000256" key="3">
    <source>
        <dbReference type="ARBA" id="ARBA00003215"/>
    </source>
</evidence>
<dbReference type="GO" id="GO:0016787">
    <property type="term" value="F:hydrolase activity"/>
    <property type="evidence" value="ECO:0007669"/>
    <property type="project" value="UniProtKB-KW"/>
</dbReference>
<dbReference type="RefSeq" id="WP_098175404.1">
    <property type="nucleotide sequence ID" value="NZ_NUEQ01000013.1"/>
</dbReference>
<evidence type="ECO:0000313" key="14">
    <source>
        <dbReference type="Proteomes" id="UP000220106"/>
    </source>
</evidence>
<dbReference type="InterPro" id="IPR011324">
    <property type="entry name" value="Cytotoxic_necrot_fac-like_cat"/>
</dbReference>
<comment type="function">
    <text evidence="3">Purine nucleoside enzyme that catalyzes the phosphorolysis of adenosine and inosine nucleosides, yielding D-ribose 1-phosphate and the respective free bases, adenine and hypoxanthine. Also catalyzes the phosphorolysis of S-methyl-5'-thioadenosine into adenine and S-methyl-5-thio-alpha-D-ribose 1-phosphate. Also has adenosine deaminase activity.</text>
</comment>
<keyword evidence="8" id="KW-0862">Zinc</keyword>
<comment type="caution">
    <text evidence="13">The sequence shown here is derived from an EMBL/GenBank/DDBJ whole genome shotgun (WGS) entry which is preliminary data.</text>
</comment>
<comment type="catalytic activity">
    <reaction evidence="11">
        <text>S-methyl-5'-thioadenosine + phosphate = 5-(methylsulfanyl)-alpha-D-ribose 1-phosphate + adenine</text>
        <dbReference type="Rhea" id="RHEA:11852"/>
        <dbReference type="ChEBI" id="CHEBI:16708"/>
        <dbReference type="ChEBI" id="CHEBI:17509"/>
        <dbReference type="ChEBI" id="CHEBI:43474"/>
        <dbReference type="ChEBI" id="CHEBI:58533"/>
        <dbReference type="EC" id="2.4.2.28"/>
    </reaction>
    <physiologicalReaction direction="left-to-right" evidence="11">
        <dbReference type="Rhea" id="RHEA:11853"/>
    </physiologicalReaction>
</comment>
<comment type="cofactor">
    <cofactor evidence="2">
        <name>Zn(2+)</name>
        <dbReference type="ChEBI" id="CHEBI:29105"/>
    </cofactor>
</comment>
<reference evidence="13 14" key="1">
    <citation type="submission" date="2017-09" db="EMBL/GenBank/DDBJ databases">
        <title>Large-scale bioinformatics analysis of Bacillus genomes uncovers conserved roles of natural products in bacterial physiology.</title>
        <authorList>
            <consortium name="Agbiome Team Llc"/>
            <person name="Bleich R.M."/>
            <person name="Kirk G.J."/>
            <person name="Santa Maria K.C."/>
            <person name="Allen S.E."/>
            <person name="Farag S."/>
            <person name="Shank E.A."/>
            <person name="Bowers A."/>
        </authorList>
    </citation>
    <scope>NUCLEOTIDE SEQUENCE [LARGE SCALE GENOMIC DNA]</scope>
    <source>
        <strain evidence="13 14">AFS003229</strain>
    </source>
</reference>
<dbReference type="GO" id="GO:0005507">
    <property type="term" value="F:copper ion binding"/>
    <property type="evidence" value="ECO:0007669"/>
    <property type="project" value="TreeGrafter"/>
</dbReference>
<comment type="similarity">
    <text evidence="4 12">Belongs to the purine nucleoside phosphorylase YfiH/LACC1 family.</text>
</comment>
<keyword evidence="5" id="KW-0808">Transferase</keyword>
<dbReference type="AlphaFoldDB" id="A0AAX0S7W0"/>
<organism evidence="13 14">
    <name type="scientific">Peribacillus butanolivorans</name>
    <dbReference type="NCBI Taxonomy" id="421767"/>
    <lineage>
        <taxon>Bacteria</taxon>
        <taxon>Bacillati</taxon>
        <taxon>Bacillota</taxon>
        <taxon>Bacilli</taxon>
        <taxon>Bacillales</taxon>
        <taxon>Bacillaceae</taxon>
        <taxon>Peribacillus</taxon>
    </lineage>
</organism>
<evidence type="ECO:0000256" key="9">
    <source>
        <dbReference type="ARBA" id="ARBA00047989"/>
    </source>
</evidence>
<accession>A0AAX0S7W0</accession>
<evidence type="ECO:0000256" key="10">
    <source>
        <dbReference type="ARBA" id="ARBA00048968"/>
    </source>
</evidence>
<comment type="catalytic activity">
    <reaction evidence="10">
        <text>adenosine + phosphate = alpha-D-ribose 1-phosphate + adenine</text>
        <dbReference type="Rhea" id="RHEA:27642"/>
        <dbReference type="ChEBI" id="CHEBI:16335"/>
        <dbReference type="ChEBI" id="CHEBI:16708"/>
        <dbReference type="ChEBI" id="CHEBI:43474"/>
        <dbReference type="ChEBI" id="CHEBI:57720"/>
        <dbReference type="EC" id="2.4.2.1"/>
    </reaction>
    <physiologicalReaction direction="left-to-right" evidence="10">
        <dbReference type="Rhea" id="RHEA:27643"/>
    </physiologicalReaction>
</comment>
<dbReference type="Gene3D" id="3.60.140.10">
    <property type="entry name" value="CNF1/YfiH-like putative cysteine hydrolases"/>
    <property type="match status" value="1"/>
</dbReference>
<dbReference type="Pfam" id="PF02578">
    <property type="entry name" value="Cu-oxidase_4"/>
    <property type="match status" value="1"/>
</dbReference>
<evidence type="ECO:0000256" key="8">
    <source>
        <dbReference type="ARBA" id="ARBA00022833"/>
    </source>
</evidence>
<dbReference type="CDD" id="cd16833">
    <property type="entry name" value="YfiH"/>
    <property type="match status" value="1"/>
</dbReference>
<protein>
    <recommendedName>
        <fullName evidence="12">Purine nucleoside phosphorylase</fullName>
    </recommendedName>
</protein>
<evidence type="ECO:0000256" key="2">
    <source>
        <dbReference type="ARBA" id="ARBA00001947"/>
    </source>
</evidence>
<evidence type="ECO:0000256" key="4">
    <source>
        <dbReference type="ARBA" id="ARBA00007353"/>
    </source>
</evidence>
<dbReference type="SUPFAM" id="SSF64438">
    <property type="entry name" value="CNF1/YfiH-like putative cysteine hydrolases"/>
    <property type="match status" value="1"/>
</dbReference>
<evidence type="ECO:0000256" key="7">
    <source>
        <dbReference type="ARBA" id="ARBA00022801"/>
    </source>
</evidence>
<evidence type="ECO:0000256" key="6">
    <source>
        <dbReference type="ARBA" id="ARBA00022723"/>
    </source>
</evidence>
<evidence type="ECO:0000256" key="11">
    <source>
        <dbReference type="ARBA" id="ARBA00049893"/>
    </source>
</evidence>
<dbReference type="InterPro" id="IPR003730">
    <property type="entry name" value="Cu_polyphenol_OxRdtase"/>
</dbReference>
<name>A0AAX0S7W0_9BACI</name>
<gene>
    <name evidence="13" type="ORF">CN689_07505</name>
</gene>
<dbReference type="PANTHER" id="PTHR30616">
    <property type="entry name" value="UNCHARACTERIZED PROTEIN YFIH"/>
    <property type="match status" value="1"/>
</dbReference>
<comment type="catalytic activity">
    <reaction evidence="1">
        <text>inosine + phosphate = alpha-D-ribose 1-phosphate + hypoxanthine</text>
        <dbReference type="Rhea" id="RHEA:27646"/>
        <dbReference type="ChEBI" id="CHEBI:17368"/>
        <dbReference type="ChEBI" id="CHEBI:17596"/>
        <dbReference type="ChEBI" id="CHEBI:43474"/>
        <dbReference type="ChEBI" id="CHEBI:57720"/>
        <dbReference type="EC" id="2.4.2.1"/>
    </reaction>
    <physiologicalReaction direction="left-to-right" evidence="1">
        <dbReference type="Rhea" id="RHEA:27647"/>
    </physiologicalReaction>
</comment>
<sequence>MKEPFVLIEDQYLLIDSWRHQNLQLVAGFSTKDGGVSSGNFKTLNTGFHVGDKLDDVQENRRILAEKLSFPLDEWIGAEQTHEIYIQQVSSLDAGRGAADYASSFKATDGFYTKDKNVLLTLCYADCVPLYYLAPAHGMIGVAHAGWKGTVNGIARKMVEAWQRKGIKSTEIFAVIGPSICSKCYVVDDKVIDLVQNLLEDNDEKPYNLISDGQYHLDLKQLNAMVLQKSGIPKSQIDVTSYCTSCNHDLFFSHRRDNGKTGRLMSFIGWKEDLGKQ</sequence>
<evidence type="ECO:0000256" key="1">
    <source>
        <dbReference type="ARBA" id="ARBA00000553"/>
    </source>
</evidence>
<evidence type="ECO:0000256" key="5">
    <source>
        <dbReference type="ARBA" id="ARBA00022679"/>
    </source>
</evidence>
<evidence type="ECO:0000313" key="13">
    <source>
        <dbReference type="EMBL" id="PEJ35153.1"/>
    </source>
</evidence>
<dbReference type="EMBL" id="NUEQ01000013">
    <property type="protein sequence ID" value="PEJ35153.1"/>
    <property type="molecule type" value="Genomic_DNA"/>
</dbReference>
<dbReference type="NCBIfam" id="TIGR00726">
    <property type="entry name" value="peptidoglycan editing factor PgeF"/>
    <property type="match status" value="1"/>
</dbReference>
<proteinExistence type="inferred from homology"/>